<dbReference type="STRING" id="1194090.SAMN05443144_12534"/>
<organism evidence="1 2">
    <name type="scientific">Fodinibius roseus</name>
    <dbReference type="NCBI Taxonomy" id="1194090"/>
    <lineage>
        <taxon>Bacteria</taxon>
        <taxon>Pseudomonadati</taxon>
        <taxon>Balneolota</taxon>
        <taxon>Balneolia</taxon>
        <taxon>Balneolales</taxon>
        <taxon>Balneolaceae</taxon>
        <taxon>Fodinibius</taxon>
    </lineage>
</organism>
<protein>
    <submittedName>
        <fullName evidence="1">Uncharacterized protein</fullName>
    </submittedName>
</protein>
<dbReference type="AlphaFoldDB" id="A0A1M5J144"/>
<evidence type="ECO:0000313" key="2">
    <source>
        <dbReference type="Proteomes" id="UP000184041"/>
    </source>
</evidence>
<keyword evidence="2" id="KW-1185">Reference proteome</keyword>
<gene>
    <name evidence="1" type="ORF">SAMN05443144_12534</name>
</gene>
<reference evidence="1 2" key="1">
    <citation type="submission" date="2016-11" db="EMBL/GenBank/DDBJ databases">
        <authorList>
            <person name="Jaros S."/>
            <person name="Januszkiewicz K."/>
            <person name="Wedrychowicz H."/>
        </authorList>
    </citation>
    <scope>NUCLEOTIDE SEQUENCE [LARGE SCALE GENOMIC DNA]</scope>
    <source>
        <strain evidence="1 2">DSM 21986</strain>
    </source>
</reference>
<evidence type="ECO:0000313" key="1">
    <source>
        <dbReference type="EMBL" id="SHG34095.1"/>
    </source>
</evidence>
<accession>A0A1M5J144</accession>
<sequence>MQNFYDTDYLGWWKEELQLNSNQWYSNQLI</sequence>
<dbReference type="EMBL" id="FQUS01000025">
    <property type="protein sequence ID" value="SHG34095.1"/>
    <property type="molecule type" value="Genomic_DNA"/>
</dbReference>
<name>A0A1M5J144_9BACT</name>
<proteinExistence type="predicted"/>
<dbReference type="Proteomes" id="UP000184041">
    <property type="component" value="Unassembled WGS sequence"/>
</dbReference>